<evidence type="ECO:0000313" key="4">
    <source>
        <dbReference type="Proteomes" id="UP000237822"/>
    </source>
</evidence>
<dbReference type="AlphaFoldDB" id="A0A2T0UD73"/>
<dbReference type="EMBL" id="PVTI01000021">
    <property type="protein sequence ID" value="PRY55842.1"/>
    <property type="molecule type" value="Genomic_DNA"/>
</dbReference>
<sequence length="483" mass="47305">MNRAQLLAPGRLALTAAGAAGLVALATLAPADGAPTGPQGPQGEGASLAPVSSASTTCPGPELSGVRDVDDIEVAPRLAVATAPQSMLSVTPGGASGLAAAGQKVTPPPERGAATSLPLAANRPATVEASGALAPGLAAGQEWVSTRPELRGLATVPCAAPGADLWLLAGGGAPGRQERLVLTNPGANEVTVDLEVLGRKGPVATPTGGTVVPAGGRTALLVDAVTGAEESPAIRVRATGGSVRAVLSDIWLDGSTPVGAETSLPTAKPATRQVIPAAAVGTSGSLRIAVPGEQQAVVSARILGKDGPVPVPGGGVARVSGRSTGELPLTGLKGGTYAVEVTSDVPVVASLWSTGRVGSGLGDFVWGASTEPAAGLVGGAFPRTEGVTRTVSVVASRAPATAELAWLTGGQWRTRSLALAQDTGVTVELGAAEAVFVRRSAGSGDVRAGVVSMAGVPGARLVSVSPLVAAAEVSRVSRAHPMP</sequence>
<keyword evidence="2" id="KW-0732">Signal</keyword>
<dbReference type="OrthoDB" id="5141713at2"/>
<evidence type="ECO:0000256" key="1">
    <source>
        <dbReference type="SAM" id="MobiDB-lite"/>
    </source>
</evidence>
<comment type="caution">
    <text evidence="3">The sequence shown here is derived from an EMBL/GenBank/DDBJ whole genome shotgun (WGS) entry which is preliminary data.</text>
</comment>
<evidence type="ECO:0000313" key="3">
    <source>
        <dbReference type="EMBL" id="PRY55842.1"/>
    </source>
</evidence>
<keyword evidence="4" id="KW-1185">Reference proteome</keyword>
<feature type="signal peptide" evidence="2">
    <location>
        <begin position="1"/>
        <end position="31"/>
    </location>
</feature>
<gene>
    <name evidence="3" type="ORF">BCF74_12119</name>
</gene>
<reference evidence="3 4" key="1">
    <citation type="submission" date="2018-03" db="EMBL/GenBank/DDBJ databases">
        <title>Genomic Encyclopedia of Archaeal and Bacterial Type Strains, Phase II (KMG-II): from individual species to whole genera.</title>
        <authorList>
            <person name="Goeker M."/>
        </authorList>
    </citation>
    <scope>NUCLEOTIDE SEQUENCE [LARGE SCALE GENOMIC DNA]</scope>
    <source>
        <strain evidence="3 4">ATCC BAA-1496</strain>
    </source>
</reference>
<organism evidence="3 4">
    <name type="scientific">Knoellia remsis</name>
    <dbReference type="NCBI Taxonomy" id="407159"/>
    <lineage>
        <taxon>Bacteria</taxon>
        <taxon>Bacillati</taxon>
        <taxon>Actinomycetota</taxon>
        <taxon>Actinomycetes</taxon>
        <taxon>Micrococcales</taxon>
        <taxon>Intrasporangiaceae</taxon>
        <taxon>Knoellia</taxon>
    </lineage>
</organism>
<protein>
    <recommendedName>
        <fullName evidence="5">Secreted protein</fullName>
    </recommendedName>
</protein>
<feature type="region of interest" description="Disordered" evidence="1">
    <location>
        <begin position="94"/>
        <end position="113"/>
    </location>
</feature>
<proteinExistence type="predicted"/>
<dbReference type="Pfam" id="PF18986">
    <property type="entry name" value="DUF5719"/>
    <property type="match status" value="1"/>
</dbReference>
<dbReference type="InterPro" id="IPR043777">
    <property type="entry name" value="DUF5719"/>
</dbReference>
<dbReference type="RefSeq" id="WP_106298252.1">
    <property type="nucleotide sequence ID" value="NZ_PVTI01000021.1"/>
</dbReference>
<evidence type="ECO:0000256" key="2">
    <source>
        <dbReference type="SAM" id="SignalP"/>
    </source>
</evidence>
<feature type="region of interest" description="Disordered" evidence="1">
    <location>
        <begin position="34"/>
        <end position="68"/>
    </location>
</feature>
<accession>A0A2T0UD73</accession>
<feature type="chain" id="PRO_5038577234" description="Secreted protein" evidence="2">
    <location>
        <begin position="32"/>
        <end position="483"/>
    </location>
</feature>
<name>A0A2T0UD73_9MICO</name>
<evidence type="ECO:0008006" key="5">
    <source>
        <dbReference type="Google" id="ProtNLM"/>
    </source>
</evidence>
<dbReference type="Proteomes" id="UP000237822">
    <property type="component" value="Unassembled WGS sequence"/>
</dbReference>